<dbReference type="InterPro" id="IPR002645">
    <property type="entry name" value="STAS_dom"/>
</dbReference>
<dbReference type="RefSeq" id="WP_344612742.1">
    <property type="nucleotide sequence ID" value="NZ_BAAARV010000023.1"/>
</dbReference>
<evidence type="ECO:0000256" key="2">
    <source>
        <dbReference type="RuleBase" id="RU003749"/>
    </source>
</evidence>
<accession>A0ABN3G2Y6</accession>
<sequence>MARFEAATSIDGQRARVAMSGECDLSSREECTATLMAAVGAAPAVVVDLSALTFLDSSGVHALVTAHRAALAKGGRLSVVNPSGMVAHVLDLTGVGELLQPSRAGKAPEAGDG</sequence>
<evidence type="ECO:0000313" key="4">
    <source>
        <dbReference type="EMBL" id="GAA2343106.1"/>
    </source>
</evidence>
<dbReference type="CDD" id="cd07043">
    <property type="entry name" value="STAS_anti-anti-sigma_factors"/>
    <property type="match status" value="1"/>
</dbReference>
<dbReference type="InterPro" id="IPR058548">
    <property type="entry name" value="MlaB-like_STAS"/>
</dbReference>
<evidence type="ECO:0000256" key="1">
    <source>
        <dbReference type="ARBA" id="ARBA00009013"/>
    </source>
</evidence>
<protein>
    <recommendedName>
        <fullName evidence="2">Anti-sigma factor antagonist</fullName>
    </recommendedName>
</protein>
<dbReference type="Gene3D" id="3.30.750.24">
    <property type="entry name" value="STAS domain"/>
    <property type="match status" value="1"/>
</dbReference>
<feature type="domain" description="STAS" evidence="3">
    <location>
        <begin position="17"/>
        <end position="99"/>
    </location>
</feature>
<dbReference type="SUPFAM" id="SSF52091">
    <property type="entry name" value="SpoIIaa-like"/>
    <property type="match status" value="1"/>
</dbReference>
<keyword evidence="5" id="KW-1185">Reference proteome</keyword>
<reference evidence="4 5" key="1">
    <citation type="journal article" date="2019" name="Int. J. Syst. Evol. Microbiol.">
        <title>The Global Catalogue of Microorganisms (GCM) 10K type strain sequencing project: providing services to taxonomists for standard genome sequencing and annotation.</title>
        <authorList>
            <consortium name="The Broad Institute Genomics Platform"/>
            <consortium name="The Broad Institute Genome Sequencing Center for Infectious Disease"/>
            <person name="Wu L."/>
            <person name="Ma J."/>
        </authorList>
    </citation>
    <scope>NUCLEOTIDE SEQUENCE [LARGE SCALE GENOMIC DNA]</scope>
    <source>
        <strain evidence="4 5">JCM 3272</strain>
    </source>
</reference>
<dbReference type="InterPro" id="IPR036513">
    <property type="entry name" value="STAS_dom_sf"/>
</dbReference>
<dbReference type="PANTHER" id="PTHR33495">
    <property type="entry name" value="ANTI-SIGMA FACTOR ANTAGONIST TM_1081-RELATED-RELATED"/>
    <property type="match status" value="1"/>
</dbReference>
<proteinExistence type="inferred from homology"/>
<evidence type="ECO:0000313" key="5">
    <source>
        <dbReference type="Proteomes" id="UP001501444"/>
    </source>
</evidence>
<dbReference type="PANTHER" id="PTHR33495:SF2">
    <property type="entry name" value="ANTI-SIGMA FACTOR ANTAGONIST TM_1081-RELATED"/>
    <property type="match status" value="1"/>
</dbReference>
<organism evidence="4 5">
    <name type="scientific">Dactylosporangium salmoneum</name>
    <dbReference type="NCBI Taxonomy" id="53361"/>
    <lineage>
        <taxon>Bacteria</taxon>
        <taxon>Bacillati</taxon>
        <taxon>Actinomycetota</taxon>
        <taxon>Actinomycetes</taxon>
        <taxon>Micromonosporales</taxon>
        <taxon>Micromonosporaceae</taxon>
        <taxon>Dactylosporangium</taxon>
    </lineage>
</organism>
<name>A0ABN3G2Y6_9ACTN</name>
<dbReference type="EMBL" id="BAAARV010000023">
    <property type="protein sequence ID" value="GAA2343106.1"/>
    <property type="molecule type" value="Genomic_DNA"/>
</dbReference>
<dbReference type="InterPro" id="IPR003658">
    <property type="entry name" value="Anti-sigma_ant"/>
</dbReference>
<dbReference type="PROSITE" id="PS50801">
    <property type="entry name" value="STAS"/>
    <property type="match status" value="1"/>
</dbReference>
<gene>
    <name evidence="4" type="ORF">GCM10010170_027650</name>
</gene>
<comment type="caution">
    <text evidence="4">The sequence shown here is derived from an EMBL/GenBank/DDBJ whole genome shotgun (WGS) entry which is preliminary data.</text>
</comment>
<dbReference type="NCBIfam" id="TIGR00377">
    <property type="entry name" value="ant_ant_sig"/>
    <property type="match status" value="1"/>
</dbReference>
<comment type="similarity">
    <text evidence="1 2">Belongs to the anti-sigma-factor antagonist family.</text>
</comment>
<dbReference type="Proteomes" id="UP001501444">
    <property type="component" value="Unassembled WGS sequence"/>
</dbReference>
<dbReference type="Pfam" id="PF13466">
    <property type="entry name" value="STAS_2"/>
    <property type="match status" value="1"/>
</dbReference>
<evidence type="ECO:0000259" key="3">
    <source>
        <dbReference type="PROSITE" id="PS50801"/>
    </source>
</evidence>